<proteinExistence type="predicted"/>
<accession>A0ABQ9Y426</accession>
<protein>
    <submittedName>
        <fullName evidence="1">Uncharacterized protein</fullName>
    </submittedName>
</protein>
<dbReference type="Proteomes" id="UP001281761">
    <property type="component" value="Unassembled WGS sequence"/>
</dbReference>
<sequence>MWQLVIVNVIIKTRCSSQLAPHPVSTRSIHSALLQTDFDACLWYQIILVLSTIISSFSLTHPVEKTHARMLSILSETFGQQPTICADELTARVPGGWRDAVHTE</sequence>
<keyword evidence="2" id="KW-1185">Reference proteome</keyword>
<dbReference type="EMBL" id="JARBJD010000037">
    <property type="protein sequence ID" value="KAK2958496.1"/>
    <property type="molecule type" value="Genomic_DNA"/>
</dbReference>
<evidence type="ECO:0000313" key="1">
    <source>
        <dbReference type="EMBL" id="KAK2958496.1"/>
    </source>
</evidence>
<name>A0ABQ9Y426_9EUKA</name>
<evidence type="ECO:0000313" key="2">
    <source>
        <dbReference type="Proteomes" id="UP001281761"/>
    </source>
</evidence>
<organism evidence="1 2">
    <name type="scientific">Blattamonas nauphoetae</name>
    <dbReference type="NCBI Taxonomy" id="2049346"/>
    <lineage>
        <taxon>Eukaryota</taxon>
        <taxon>Metamonada</taxon>
        <taxon>Preaxostyla</taxon>
        <taxon>Oxymonadida</taxon>
        <taxon>Blattamonas</taxon>
    </lineage>
</organism>
<comment type="caution">
    <text evidence="1">The sequence shown here is derived from an EMBL/GenBank/DDBJ whole genome shotgun (WGS) entry which is preliminary data.</text>
</comment>
<reference evidence="1 2" key="1">
    <citation type="journal article" date="2022" name="bioRxiv">
        <title>Genomics of Preaxostyla Flagellates Illuminates Evolutionary Transitions and the Path Towards Mitochondrial Loss.</title>
        <authorList>
            <person name="Novak L.V.F."/>
            <person name="Treitli S.C."/>
            <person name="Pyrih J."/>
            <person name="Halakuc P."/>
            <person name="Pipaliya S.V."/>
            <person name="Vacek V."/>
            <person name="Brzon O."/>
            <person name="Soukal P."/>
            <person name="Eme L."/>
            <person name="Dacks J.B."/>
            <person name="Karnkowska A."/>
            <person name="Elias M."/>
            <person name="Hampl V."/>
        </authorList>
    </citation>
    <scope>NUCLEOTIDE SEQUENCE [LARGE SCALE GENOMIC DNA]</scope>
    <source>
        <strain evidence="1">NAU3</strain>
        <tissue evidence="1">Gut</tissue>
    </source>
</reference>
<gene>
    <name evidence="1" type="ORF">BLNAU_6530</name>
</gene>